<dbReference type="Proteomes" id="UP000435877">
    <property type="component" value="Unassembled WGS sequence"/>
</dbReference>
<evidence type="ECO:0000313" key="3">
    <source>
        <dbReference type="Proteomes" id="UP000435877"/>
    </source>
</evidence>
<gene>
    <name evidence="2" type="ORF">IHBHHGIJ_02930</name>
    <name evidence="1" type="ORF">KFEGEMFD_02303</name>
</gene>
<evidence type="ECO:0000313" key="4">
    <source>
        <dbReference type="Proteomes" id="UP000439591"/>
    </source>
</evidence>
<protein>
    <recommendedName>
        <fullName evidence="5">Polymerase beta nucleotidyltransferase domain-containing protein</fullName>
    </recommendedName>
</protein>
<dbReference type="EMBL" id="CACSIM010000003">
    <property type="protein sequence ID" value="CAA0106034.1"/>
    <property type="molecule type" value="Genomic_DNA"/>
</dbReference>
<name>A0A5S9PPU9_9GAMM</name>
<organism evidence="2 3">
    <name type="scientific">Zhongshania aliphaticivorans</name>
    <dbReference type="NCBI Taxonomy" id="1470434"/>
    <lineage>
        <taxon>Bacteria</taxon>
        <taxon>Pseudomonadati</taxon>
        <taxon>Pseudomonadota</taxon>
        <taxon>Gammaproteobacteria</taxon>
        <taxon>Cellvibrionales</taxon>
        <taxon>Spongiibacteraceae</taxon>
        <taxon>Zhongshania</taxon>
    </lineage>
</organism>
<accession>A0A5S9PPU9</accession>
<dbReference type="EMBL" id="CACSIK010000002">
    <property type="protein sequence ID" value="CAA0106242.1"/>
    <property type="molecule type" value="Genomic_DNA"/>
</dbReference>
<proteinExistence type="predicted"/>
<evidence type="ECO:0000313" key="2">
    <source>
        <dbReference type="EMBL" id="CAA0106242.1"/>
    </source>
</evidence>
<keyword evidence="3" id="KW-1185">Reference proteome</keyword>
<evidence type="ECO:0008006" key="5">
    <source>
        <dbReference type="Google" id="ProtNLM"/>
    </source>
</evidence>
<sequence length="111" mass="12518">MISVYGYGSYFKGSSQYKDIDILITHISTDYNSCLEVIALKKSIVNEIEGADVTILSCVAESEFNFIQQSRAILLSEFLQNTNNRILTELFDKVRGYKNITRHLNGTKTVG</sequence>
<evidence type="ECO:0000313" key="1">
    <source>
        <dbReference type="EMBL" id="CAA0106034.1"/>
    </source>
</evidence>
<dbReference type="AlphaFoldDB" id="A0A5S9PPU9"/>
<dbReference type="Proteomes" id="UP000439591">
    <property type="component" value="Unassembled WGS sequence"/>
</dbReference>
<reference evidence="3 4" key="1">
    <citation type="submission" date="2019-11" db="EMBL/GenBank/DDBJ databases">
        <authorList>
            <person name="Holert J."/>
        </authorList>
    </citation>
    <scope>NUCLEOTIDE SEQUENCE [LARGE SCALE GENOMIC DNA]</scope>
    <source>
        <strain evidence="1">BC3_2A</strain>
        <strain evidence="2">SB11_1A</strain>
    </source>
</reference>